<proteinExistence type="predicted"/>
<feature type="non-terminal residue" evidence="2">
    <location>
        <position position="1"/>
    </location>
</feature>
<dbReference type="KEGG" id="gtt:GUITHDRAFT_161960"/>
<dbReference type="Pfam" id="PF06821">
    <property type="entry name" value="Ser_hydrolase"/>
    <property type="match status" value="1"/>
</dbReference>
<reference evidence="2 4" key="1">
    <citation type="journal article" date="2012" name="Nature">
        <title>Algal genomes reveal evolutionary mosaicism and the fate of nucleomorphs.</title>
        <authorList>
            <consortium name="DOE Joint Genome Institute"/>
            <person name="Curtis B.A."/>
            <person name="Tanifuji G."/>
            <person name="Burki F."/>
            <person name="Gruber A."/>
            <person name="Irimia M."/>
            <person name="Maruyama S."/>
            <person name="Arias M.C."/>
            <person name="Ball S.G."/>
            <person name="Gile G.H."/>
            <person name="Hirakawa Y."/>
            <person name="Hopkins J.F."/>
            <person name="Kuo A."/>
            <person name="Rensing S.A."/>
            <person name="Schmutz J."/>
            <person name="Symeonidi A."/>
            <person name="Elias M."/>
            <person name="Eveleigh R.J."/>
            <person name="Herman E.K."/>
            <person name="Klute M.J."/>
            <person name="Nakayama T."/>
            <person name="Obornik M."/>
            <person name="Reyes-Prieto A."/>
            <person name="Armbrust E.V."/>
            <person name="Aves S.J."/>
            <person name="Beiko R.G."/>
            <person name="Coutinho P."/>
            <person name="Dacks J.B."/>
            <person name="Durnford D.G."/>
            <person name="Fast N.M."/>
            <person name="Green B.R."/>
            <person name="Grisdale C.J."/>
            <person name="Hempel F."/>
            <person name="Henrissat B."/>
            <person name="Hoppner M.P."/>
            <person name="Ishida K."/>
            <person name="Kim E."/>
            <person name="Koreny L."/>
            <person name="Kroth P.G."/>
            <person name="Liu Y."/>
            <person name="Malik S.B."/>
            <person name="Maier U.G."/>
            <person name="McRose D."/>
            <person name="Mock T."/>
            <person name="Neilson J.A."/>
            <person name="Onodera N.T."/>
            <person name="Poole A.M."/>
            <person name="Pritham E.J."/>
            <person name="Richards T.A."/>
            <person name="Rocap G."/>
            <person name="Roy S.W."/>
            <person name="Sarai C."/>
            <person name="Schaack S."/>
            <person name="Shirato S."/>
            <person name="Slamovits C.H."/>
            <person name="Spencer D.F."/>
            <person name="Suzuki S."/>
            <person name="Worden A.Z."/>
            <person name="Zauner S."/>
            <person name="Barry K."/>
            <person name="Bell C."/>
            <person name="Bharti A.K."/>
            <person name="Crow J.A."/>
            <person name="Grimwood J."/>
            <person name="Kramer R."/>
            <person name="Lindquist E."/>
            <person name="Lucas S."/>
            <person name="Salamov A."/>
            <person name="McFadden G.I."/>
            <person name="Lane C.E."/>
            <person name="Keeling P.J."/>
            <person name="Gray M.W."/>
            <person name="Grigoriev I.V."/>
            <person name="Archibald J.M."/>
        </authorList>
    </citation>
    <scope>NUCLEOTIDE SEQUENCE</scope>
    <source>
        <strain evidence="2 4">CCMP2712</strain>
    </source>
</reference>
<feature type="chain" id="PRO_5008771543" description="Hydrolase RBBP9" evidence="1">
    <location>
        <begin position="18"/>
        <end position="187"/>
    </location>
</feature>
<dbReference type="STRING" id="905079.L1JMR3"/>
<dbReference type="InterPro" id="IPR010662">
    <property type="entry name" value="RBBP9/YdeN"/>
</dbReference>
<dbReference type="OrthoDB" id="2369073at2759"/>
<dbReference type="eggNOG" id="ENOG502QVNM">
    <property type="taxonomic scope" value="Eukaryota"/>
</dbReference>
<evidence type="ECO:0000313" key="3">
    <source>
        <dbReference type="EnsemblProtists" id="EKX49876"/>
    </source>
</evidence>
<keyword evidence="4" id="KW-1185">Reference proteome</keyword>
<evidence type="ECO:0000313" key="4">
    <source>
        <dbReference type="Proteomes" id="UP000011087"/>
    </source>
</evidence>
<dbReference type="EMBL" id="JH992980">
    <property type="protein sequence ID" value="EKX49876.1"/>
    <property type="molecule type" value="Genomic_DNA"/>
</dbReference>
<sequence>MIGLLMAARVLIVPGNGCTPIASCNWYKWLHDELEKSGVSCAMKDMPDPFEAKERIWLPFMKNELGADENSIIVGHSSGAEAAMRFIEEHRVRGVVLVAACHTDLGLPSEAISGYYNRPWNWQQMRDNVKFASQFADQQDPFIPYGEAQHVHENLKTELLSSNRGDHFMVNKFPELLQHVLSKAREG</sequence>
<dbReference type="SUPFAM" id="SSF53474">
    <property type="entry name" value="alpha/beta-Hydrolases"/>
    <property type="match status" value="1"/>
</dbReference>
<feature type="signal peptide" evidence="1">
    <location>
        <begin position="1"/>
        <end position="17"/>
    </location>
</feature>
<dbReference type="RefSeq" id="XP_005836856.1">
    <property type="nucleotide sequence ID" value="XM_005836799.1"/>
</dbReference>
<keyword evidence="1" id="KW-0732">Signal</keyword>
<dbReference type="PANTHER" id="PTHR15394">
    <property type="entry name" value="SERINE HYDROLASE RBBP9"/>
    <property type="match status" value="1"/>
</dbReference>
<dbReference type="InterPro" id="IPR029058">
    <property type="entry name" value="AB_hydrolase_fold"/>
</dbReference>
<dbReference type="OMA" id="NRPWEWE"/>
<reference evidence="3" key="3">
    <citation type="submission" date="2016-03" db="UniProtKB">
        <authorList>
            <consortium name="EnsemblProtists"/>
        </authorList>
    </citation>
    <scope>IDENTIFICATION</scope>
</reference>
<accession>L1JMR3</accession>
<dbReference type="GeneID" id="17306656"/>
<reference evidence="4" key="2">
    <citation type="submission" date="2012-11" db="EMBL/GenBank/DDBJ databases">
        <authorList>
            <person name="Kuo A."/>
            <person name="Curtis B.A."/>
            <person name="Tanifuji G."/>
            <person name="Burki F."/>
            <person name="Gruber A."/>
            <person name="Irimia M."/>
            <person name="Maruyama S."/>
            <person name="Arias M.C."/>
            <person name="Ball S.G."/>
            <person name="Gile G.H."/>
            <person name="Hirakawa Y."/>
            <person name="Hopkins J.F."/>
            <person name="Rensing S.A."/>
            <person name="Schmutz J."/>
            <person name="Symeonidi A."/>
            <person name="Elias M."/>
            <person name="Eveleigh R.J."/>
            <person name="Herman E.K."/>
            <person name="Klute M.J."/>
            <person name="Nakayama T."/>
            <person name="Obornik M."/>
            <person name="Reyes-Prieto A."/>
            <person name="Armbrust E.V."/>
            <person name="Aves S.J."/>
            <person name="Beiko R.G."/>
            <person name="Coutinho P."/>
            <person name="Dacks J.B."/>
            <person name="Durnford D.G."/>
            <person name="Fast N.M."/>
            <person name="Green B.R."/>
            <person name="Grisdale C."/>
            <person name="Hempe F."/>
            <person name="Henrissat B."/>
            <person name="Hoppner M.P."/>
            <person name="Ishida K.-I."/>
            <person name="Kim E."/>
            <person name="Koreny L."/>
            <person name="Kroth P.G."/>
            <person name="Liu Y."/>
            <person name="Malik S.-B."/>
            <person name="Maier U.G."/>
            <person name="McRose D."/>
            <person name="Mock T."/>
            <person name="Neilson J.A."/>
            <person name="Onodera N.T."/>
            <person name="Poole A.M."/>
            <person name="Pritham E.J."/>
            <person name="Richards T.A."/>
            <person name="Rocap G."/>
            <person name="Roy S.W."/>
            <person name="Sarai C."/>
            <person name="Schaack S."/>
            <person name="Shirato S."/>
            <person name="Slamovits C.H."/>
            <person name="Spencer D.F."/>
            <person name="Suzuki S."/>
            <person name="Worden A.Z."/>
            <person name="Zauner S."/>
            <person name="Barry K."/>
            <person name="Bell C."/>
            <person name="Bharti A.K."/>
            <person name="Crow J.A."/>
            <person name="Grimwood J."/>
            <person name="Kramer R."/>
            <person name="Lindquist E."/>
            <person name="Lucas S."/>
            <person name="Salamov A."/>
            <person name="McFadden G.I."/>
            <person name="Lane C.E."/>
            <person name="Keeling P.J."/>
            <person name="Gray M.W."/>
            <person name="Grigoriev I.V."/>
            <person name="Archibald J.M."/>
        </authorList>
    </citation>
    <scope>NUCLEOTIDE SEQUENCE</scope>
    <source>
        <strain evidence="4">CCMP2712</strain>
    </source>
</reference>
<dbReference type="PANTHER" id="PTHR15394:SF3">
    <property type="entry name" value="SERINE HYDROLASE RBBP9"/>
    <property type="match status" value="1"/>
</dbReference>
<evidence type="ECO:0008006" key="5">
    <source>
        <dbReference type="Google" id="ProtNLM"/>
    </source>
</evidence>
<name>L1JMR3_GUITC</name>
<dbReference type="EnsemblProtists" id="EKX49876">
    <property type="protein sequence ID" value="EKX49876"/>
    <property type="gene ID" value="GUITHDRAFT_161960"/>
</dbReference>
<organism evidence="2">
    <name type="scientific">Guillardia theta (strain CCMP2712)</name>
    <name type="common">Cryptophyte</name>
    <dbReference type="NCBI Taxonomy" id="905079"/>
    <lineage>
        <taxon>Eukaryota</taxon>
        <taxon>Cryptophyceae</taxon>
        <taxon>Pyrenomonadales</taxon>
        <taxon>Geminigeraceae</taxon>
        <taxon>Guillardia</taxon>
    </lineage>
</organism>
<dbReference type="GO" id="GO:0016787">
    <property type="term" value="F:hydrolase activity"/>
    <property type="evidence" value="ECO:0007669"/>
    <property type="project" value="InterPro"/>
</dbReference>
<dbReference type="Proteomes" id="UP000011087">
    <property type="component" value="Unassembled WGS sequence"/>
</dbReference>
<dbReference type="PaxDb" id="55529-EKX49876"/>
<protein>
    <recommendedName>
        <fullName evidence="5">Hydrolase RBBP9</fullName>
    </recommendedName>
</protein>
<evidence type="ECO:0000256" key="1">
    <source>
        <dbReference type="SAM" id="SignalP"/>
    </source>
</evidence>
<dbReference type="HOGENOM" id="CLU_088863_1_0_1"/>
<dbReference type="Gene3D" id="3.40.50.1820">
    <property type="entry name" value="alpha/beta hydrolase"/>
    <property type="match status" value="1"/>
</dbReference>
<dbReference type="AlphaFoldDB" id="L1JMR3"/>
<evidence type="ECO:0000313" key="2">
    <source>
        <dbReference type="EMBL" id="EKX49876.1"/>
    </source>
</evidence>
<gene>
    <name evidence="2" type="ORF">GUITHDRAFT_161960</name>
</gene>